<comment type="caution">
    <text evidence="1">The sequence shown here is derived from an EMBL/GenBank/DDBJ whole genome shotgun (WGS) entry which is preliminary data.</text>
</comment>
<evidence type="ECO:0000313" key="1">
    <source>
        <dbReference type="EMBL" id="KAI3699253.1"/>
    </source>
</evidence>
<proteinExistence type="predicted"/>
<dbReference type="Proteomes" id="UP001055811">
    <property type="component" value="Linkage Group LG08"/>
</dbReference>
<organism evidence="1 2">
    <name type="scientific">Cichorium intybus</name>
    <name type="common">Chicory</name>
    <dbReference type="NCBI Taxonomy" id="13427"/>
    <lineage>
        <taxon>Eukaryota</taxon>
        <taxon>Viridiplantae</taxon>
        <taxon>Streptophyta</taxon>
        <taxon>Embryophyta</taxon>
        <taxon>Tracheophyta</taxon>
        <taxon>Spermatophyta</taxon>
        <taxon>Magnoliopsida</taxon>
        <taxon>eudicotyledons</taxon>
        <taxon>Gunneridae</taxon>
        <taxon>Pentapetalae</taxon>
        <taxon>asterids</taxon>
        <taxon>campanulids</taxon>
        <taxon>Asterales</taxon>
        <taxon>Asteraceae</taxon>
        <taxon>Cichorioideae</taxon>
        <taxon>Cichorieae</taxon>
        <taxon>Cichoriinae</taxon>
        <taxon>Cichorium</taxon>
    </lineage>
</organism>
<reference evidence="2" key="1">
    <citation type="journal article" date="2022" name="Mol. Ecol. Resour.">
        <title>The genomes of chicory, endive, great burdock and yacon provide insights into Asteraceae palaeo-polyploidization history and plant inulin production.</title>
        <authorList>
            <person name="Fan W."/>
            <person name="Wang S."/>
            <person name="Wang H."/>
            <person name="Wang A."/>
            <person name="Jiang F."/>
            <person name="Liu H."/>
            <person name="Zhao H."/>
            <person name="Xu D."/>
            <person name="Zhang Y."/>
        </authorList>
    </citation>
    <scope>NUCLEOTIDE SEQUENCE [LARGE SCALE GENOMIC DNA]</scope>
    <source>
        <strain evidence="2">cv. Punajuju</strain>
    </source>
</reference>
<dbReference type="EMBL" id="CM042016">
    <property type="protein sequence ID" value="KAI3699253.1"/>
    <property type="molecule type" value="Genomic_DNA"/>
</dbReference>
<evidence type="ECO:0000313" key="2">
    <source>
        <dbReference type="Proteomes" id="UP001055811"/>
    </source>
</evidence>
<accession>A0ACB8ZNN6</accession>
<protein>
    <submittedName>
        <fullName evidence="1">Uncharacterized protein</fullName>
    </submittedName>
</protein>
<sequence length="168" mass="18753">MYDEELSILVTKTTSGKDSHQAKKVTLDEEDIRMTSESLSNKIIGEVQAEDGNANVVEKDDNLSSDDDEEFISSEDSDSDKFYDEEEERSNSISRIQETIKEYSKKPVKNDEETDLDDTAAKGGEVEENEEGVKEEGTHVALENTEIIQRAQEENGSVKGSPSLKQLN</sequence>
<name>A0ACB8ZNN6_CICIN</name>
<reference evidence="1 2" key="2">
    <citation type="journal article" date="2022" name="Mol. Ecol. Resour.">
        <title>The genomes of chicory, endive, great burdock and yacon provide insights into Asteraceae paleo-polyploidization history and plant inulin production.</title>
        <authorList>
            <person name="Fan W."/>
            <person name="Wang S."/>
            <person name="Wang H."/>
            <person name="Wang A."/>
            <person name="Jiang F."/>
            <person name="Liu H."/>
            <person name="Zhao H."/>
            <person name="Xu D."/>
            <person name="Zhang Y."/>
        </authorList>
    </citation>
    <scope>NUCLEOTIDE SEQUENCE [LARGE SCALE GENOMIC DNA]</scope>
    <source>
        <strain evidence="2">cv. Punajuju</strain>
        <tissue evidence="1">Leaves</tissue>
    </source>
</reference>
<keyword evidence="2" id="KW-1185">Reference proteome</keyword>
<gene>
    <name evidence="1" type="ORF">L2E82_43429</name>
</gene>